<name>A0ABY0IF56_9BACT</name>
<keyword evidence="1" id="KW-0472">Membrane</keyword>
<gene>
    <name evidence="2" type="ORF">DAY19_07790</name>
</gene>
<proteinExistence type="predicted"/>
<accession>A0ABY0IF56</accession>
<comment type="caution">
    <text evidence="2">The sequence shown here is derived from an EMBL/GenBank/DDBJ whole genome shotgun (WGS) entry which is preliminary data.</text>
</comment>
<evidence type="ECO:0000256" key="1">
    <source>
        <dbReference type="SAM" id="Phobius"/>
    </source>
</evidence>
<keyword evidence="1" id="KW-0812">Transmembrane</keyword>
<organism evidence="2 3">
    <name type="scientific">Halobacteriovorax vibrionivorans</name>
    <dbReference type="NCBI Taxonomy" id="2152716"/>
    <lineage>
        <taxon>Bacteria</taxon>
        <taxon>Pseudomonadati</taxon>
        <taxon>Bdellovibrionota</taxon>
        <taxon>Bacteriovoracia</taxon>
        <taxon>Bacteriovoracales</taxon>
        <taxon>Halobacteriovoraceae</taxon>
        <taxon>Halobacteriovorax</taxon>
    </lineage>
</organism>
<reference evidence="3" key="1">
    <citation type="journal article" date="2019" name="Int. J. Syst. Evol. Microbiol.">
        <title>Halobacteriovorax valvorus sp. nov., a novel prokaryotic predator isolated from coastal seawater of China.</title>
        <authorList>
            <person name="Chen M.-X."/>
        </authorList>
    </citation>
    <scope>NUCLEOTIDE SEQUENCE [LARGE SCALE GENOMIC DNA]</scope>
    <source>
        <strain evidence="3">BL9</strain>
    </source>
</reference>
<evidence type="ECO:0008006" key="4">
    <source>
        <dbReference type="Google" id="ProtNLM"/>
    </source>
</evidence>
<dbReference type="EMBL" id="QDKL01000002">
    <property type="protein sequence ID" value="RZF21580.1"/>
    <property type="molecule type" value="Genomic_DNA"/>
</dbReference>
<evidence type="ECO:0000313" key="3">
    <source>
        <dbReference type="Proteomes" id="UP000443582"/>
    </source>
</evidence>
<evidence type="ECO:0000313" key="2">
    <source>
        <dbReference type="EMBL" id="RZF21580.1"/>
    </source>
</evidence>
<protein>
    <recommendedName>
        <fullName evidence="4">Letm1 RBD domain-containing protein</fullName>
    </recommendedName>
</protein>
<dbReference type="Proteomes" id="UP000443582">
    <property type="component" value="Unassembled WGS sequence"/>
</dbReference>
<feature type="transmembrane region" description="Helical" evidence="1">
    <location>
        <begin position="77"/>
        <end position="100"/>
    </location>
</feature>
<keyword evidence="1" id="KW-1133">Transmembrane helix</keyword>
<keyword evidence="3" id="KW-1185">Reference proteome</keyword>
<dbReference type="RefSeq" id="WP_115361105.1">
    <property type="nucleotide sequence ID" value="NZ_QDKL01000002.1"/>
</dbReference>
<sequence length="120" mass="13718">MKETNKFQEKYLDLLIYLSSKRRGIKARLKKSLLRLKRGLEQEGVETREMFSIYGRYTKGLATKEEMVLANKQFVEILKGLGVGVILVLPFAPLTLPFVVKLGQRLGIDIIPSSFSDRED</sequence>